<dbReference type="Gene3D" id="1.10.3720.10">
    <property type="entry name" value="MetI-like"/>
    <property type="match status" value="1"/>
</dbReference>
<feature type="domain" description="ABC transmembrane type-1" evidence="9">
    <location>
        <begin position="80"/>
        <end position="284"/>
    </location>
</feature>
<comment type="caution">
    <text evidence="10">The sequence shown here is derived from an EMBL/GenBank/DDBJ whole genome shotgun (WGS) entry which is preliminary data.</text>
</comment>
<dbReference type="EMBL" id="BAABFR010000032">
    <property type="protein sequence ID" value="GAA4393280.1"/>
    <property type="molecule type" value="Genomic_DNA"/>
</dbReference>
<dbReference type="PANTHER" id="PTHR43357">
    <property type="entry name" value="INNER MEMBRANE ABC TRANSPORTER PERMEASE PROTEIN YDCV"/>
    <property type="match status" value="1"/>
</dbReference>
<evidence type="ECO:0000259" key="9">
    <source>
        <dbReference type="PROSITE" id="PS50928"/>
    </source>
</evidence>
<evidence type="ECO:0000256" key="6">
    <source>
        <dbReference type="ARBA" id="ARBA00022989"/>
    </source>
</evidence>
<evidence type="ECO:0000256" key="3">
    <source>
        <dbReference type="ARBA" id="ARBA00022475"/>
    </source>
</evidence>
<feature type="transmembrane region" description="Helical" evidence="8">
    <location>
        <begin position="159"/>
        <end position="179"/>
    </location>
</feature>
<comment type="subcellular location">
    <subcellularLocation>
        <location evidence="1">Cell inner membrane</location>
        <topology evidence="1">Multi-pass membrane protein</topology>
    </subcellularLocation>
    <subcellularLocation>
        <location evidence="8">Cell membrane</location>
        <topology evidence="8">Multi-pass membrane protein</topology>
    </subcellularLocation>
</comment>
<evidence type="ECO:0000313" key="10">
    <source>
        <dbReference type="EMBL" id="GAA4393280.1"/>
    </source>
</evidence>
<evidence type="ECO:0000256" key="7">
    <source>
        <dbReference type="ARBA" id="ARBA00023136"/>
    </source>
</evidence>
<keyword evidence="11" id="KW-1185">Reference proteome</keyword>
<dbReference type="CDD" id="cd06261">
    <property type="entry name" value="TM_PBP2"/>
    <property type="match status" value="1"/>
</dbReference>
<comment type="similarity">
    <text evidence="8">Belongs to the binding-protein-dependent transport system permease family.</text>
</comment>
<feature type="transmembrane region" description="Helical" evidence="8">
    <location>
        <begin position="119"/>
        <end position="139"/>
    </location>
</feature>
<feature type="transmembrane region" description="Helical" evidence="8">
    <location>
        <begin position="86"/>
        <end position="107"/>
    </location>
</feature>
<keyword evidence="2 8" id="KW-0813">Transport</keyword>
<keyword evidence="4" id="KW-0997">Cell inner membrane</keyword>
<evidence type="ECO:0000313" key="11">
    <source>
        <dbReference type="Proteomes" id="UP001500635"/>
    </source>
</evidence>
<keyword evidence="6 8" id="KW-1133">Transmembrane helix</keyword>
<sequence>MVAQAPTVPGRTAPSAPRARAAGGVPKWLWVIPPVAVIALAVVYPLVEVITRTFTDKAGDSAGFSTWHDTLTDAAVLRALGTTLEVAALSTVGCVVVGSFLAIVLAFVPFPGASAVVRLIEAVVSFPSFLIPLALGVLLGPVGVVDAVLKPLGGGTGSLMSSIWGVVAAEVAFYTPFVVRPMLASFTQFPSVQIDVASSLGAGPLTIVRRVVLPAAVPALAAATSLTFLLTLNEFGIVLFTGAKDVITLPMLIYTKAIVGLDFATAAVLATVQLAISVGVYVIYRALLGREDA</sequence>
<proteinExistence type="inferred from homology"/>
<feature type="transmembrane region" description="Helical" evidence="8">
    <location>
        <begin position="219"/>
        <end position="243"/>
    </location>
</feature>
<evidence type="ECO:0000256" key="1">
    <source>
        <dbReference type="ARBA" id="ARBA00004429"/>
    </source>
</evidence>
<keyword evidence="3" id="KW-1003">Cell membrane</keyword>
<keyword evidence="5 8" id="KW-0812">Transmembrane</keyword>
<reference evidence="11" key="1">
    <citation type="journal article" date="2019" name="Int. J. Syst. Evol. Microbiol.">
        <title>The Global Catalogue of Microorganisms (GCM) 10K type strain sequencing project: providing services to taxonomists for standard genome sequencing and annotation.</title>
        <authorList>
            <consortium name="The Broad Institute Genomics Platform"/>
            <consortium name="The Broad Institute Genome Sequencing Center for Infectious Disease"/>
            <person name="Wu L."/>
            <person name="Ma J."/>
        </authorList>
    </citation>
    <scope>NUCLEOTIDE SEQUENCE [LARGE SCALE GENOMIC DNA]</scope>
    <source>
        <strain evidence="11">JCM 17688</strain>
    </source>
</reference>
<evidence type="ECO:0000256" key="5">
    <source>
        <dbReference type="ARBA" id="ARBA00022692"/>
    </source>
</evidence>
<dbReference type="Pfam" id="PF00528">
    <property type="entry name" value="BPD_transp_1"/>
    <property type="match status" value="1"/>
</dbReference>
<dbReference type="NCBIfam" id="NF011624">
    <property type="entry name" value="PRK15050.1"/>
    <property type="match status" value="1"/>
</dbReference>
<feature type="transmembrane region" description="Helical" evidence="8">
    <location>
        <begin position="28"/>
        <end position="47"/>
    </location>
</feature>
<dbReference type="PANTHER" id="PTHR43357:SF4">
    <property type="entry name" value="INNER MEMBRANE ABC TRANSPORTER PERMEASE PROTEIN YDCV"/>
    <property type="match status" value="1"/>
</dbReference>
<evidence type="ECO:0000256" key="2">
    <source>
        <dbReference type="ARBA" id="ARBA00022448"/>
    </source>
</evidence>
<dbReference type="InterPro" id="IPR035906">
    <property type="entry name" value="MetI-like_sf"/>
</dbReference>
<accession>A0ABP8JMI2</accession>
<keyword evidence="7 8" id="KW-0472">Membrane</keyword>
<feature type="transmembrane region" description="Helical" evidence="8">
    <location>
        <begin position="263"/>
        <end position="284"/>
    </location>
</feature>
<dbReference type="RefSeq" id="WP_344995672.1">
    <property type="nucleotide sequence ID" value="NZ_BAABFR010000032.1"/>
</dbReference>
<protein>
    <submittedName>
        <fullName evidence="10">2-aminoethylphosphonate ABC transporter permease subunit</fullName>
    </submittedName>
</protein>
<name>A0ABP8JMI2_9ACTN</name>
<evidence type="ECO:0000256" key="8">
    <source>
        <dbReference type="RuleBase" id="RU363032"/>
    </source>
</evidence>
<dbReference type="InterPro" id="IPR000515">
    <property type="entry name" value="MetI-like"/>
</dbReference>
<evidence type="ECO:0000256" key="4">
    <source>
        <dbReference type="ARBA" id="ARBA00022519"/>
    </source>
</evidence>
<organism evidence="10 11">
    <name type="scientific">Tsukamurella soli</name>
    <dbReference type="NCBI Taxonomy" id="644556"/>
    <lineage>
        <taxon>Bacteria</taxon>
        <taxon>Bacillati</taxon>
        <taxon>Actinomycetota</taxon>
        <taxon>Actinomycetes</taxon>
        <taxon>Mycobacteriales</taxon>
        <taxon>Tsukamurellaceae</taxon>
        <taxon>Tsukamurella</taxon>
    </lineage>
</organism>
<dbReference type="PROSITE" id="PS50928">
    <property type="entry name" value="ABC_TM1"/>
    <property type="match status" value="1"/>
</dbReference>
<dbReference type="Proteomes" id="UP001500635">
    <property type="component" value="Unassembled WGS sequence"/>
</dbReference>
<dbReference type="SUPFAM" id="SSF161098">
    <property type="entry name" value="MetI-like"/>
    <property type="match status" value="1"/>
</dbReference>
<gene>
    <name evidence="10" type="ORF">GCM10023147_23870</name>
</gene>